<evidence type="ECO:0000313" key="2">
    <source>
        <dbReference type="Proteomes" id="UP000076400"/>
    </source>
</evidence>
<name>A0A154WBW8_9PROT</name>
<protein>
    <recommendedName>
        <fullName evidence="3">DUF1150 domain-containing protein</fullName>
    </recommendedName>
</protein>
<evidence type="ECO:0000313" key="1">
    <source>
        <dbReference type="EMBL" id="KZD11013.1"/>
    </source>
</evidence>
<evidence type="ECO:0008006" key="3">
    <source>
        <dbReference type="Google" id="ProtNLM"/>
    </source>
</evidence>
<proteinExistence type="predicted"/>
<dbReference type="Proteomes" id="UP000076400">
    <property type="component" value="Unassembled WGS sequence"/>
</dbReference>
<dbReference type="InterPro" id="IPR009531">
    <property type="entry name" value="DUF1150"/>
</dbReference>
<dbReference type="OrthoDB" id="8449790at2"/>
<dbReference type="Pfam" id="PF06620">
    <property type="entry name" value="DUF1150"/>
    <property type="match status" value="1"/>
</dbReference>
<sequence length="72" mass="8017">MNELEKIRHLSRNDLALLGMNDVAYVRAIKVKGKKPQIAIHAADGTQMLVVDDMAIALATIRQNEMEPVPLH</sequence>
<accession>A0A154WBW8</accession>
<dbReference type="AlphaFoldDB" id="A0A154WBW8"/>
<dbReference type="RefSeq" id="WP_067553657.1">
    <property type="nucleotide sequence ID" value="NZ_LPXN01000079.1"/>
</dbReference>
<dbReference type="EMBL" id="LPXN01000079">
    <property type="protein sequence ID" value="KZD11013.1"/>
    <property type="molecule type" value="Genomic_DNA"/>
</dbReference>
<keyword evidence="2" id="KW-1185">Reference proteome</keyword>
<comment type="caution">
    <text evidence="1">The sequence shown here is derived from an EMBL/GenBank/DDBJ whole genome shotgun (WGS) entry which is preliminary data.</text>
</comment>
<organism evidence="1 2">
    <name type="scientific">Oceanibaculum pacificum</name>
    <dbReference type="NCBI Taxonomy" id="580166"/>
    <lineage>
        <taxon>Bacteria</taxon>
        <taxon>Pseudomonadati</taxon>
        <taxon>Pseudomonadota</taxon>
        <taxon>Alphaproteobacteria</taxon>
        <taxon>Rhodospirillales</taxon>
        <taxon>Oceanibaculaceae</taxon>
        <taxon>Oceanibaculum</taxon>
    </lineage>
</organism>
<gene>
    <name evidence="1" type="ORF">AUP43_05880</name>
</gene>
<reference evidence="1 2" key="1">
    <citation type="submission" date="2015-12" db="EMBL/GenBank/DDBJ databases">
        <title>Genome sequence of Oceanibaculum pacificum MCCC 1A02656.</title>
        <authorList>
            <person name="Lu L."/>
            <person name="Lai Q."/>
            <person name="Shao Z."/>
            <person name="Qian P."/>
        </authorList>
    </citation>
    <scope>NUCLEOTIDE SEQUENCE [LARGE SCALE GENOMIC DNA]</scope>
    <source>
        <strain evidence="1 2">MCCC 1A02656</strain>
    </source>
</reference>